<dbReference type="InterPro" id="IPR007481">
    <property type="entry name" value="SspB"/>
</dbReference>
<name>A0A0W0SVI0_9GAMM</name>
<dbReference type="GO" id="GO:0005840">
    <property type="term" value="C:ribosome"/>
    <property type="evidence" value="ECO:0007669"/>
    <property type="project" value="TreeGrafter"/>
</dbReference>
<dbReference type="EMBL" id="LNXY01000020">
    <property type="protein sequence ID" value="KTC87384.1"/>
    <property type="molecule type" value="Genomic_DNA"/>
</dbReference>
<keyword evidence="2" id="KW-0378">Hydrolase</keyword>
<dbReference type="PIRSF" id="PIRSF005276">
    <property type="entry name" value="SspB"/>
    <property type="match status" value="1"/>
</dbReference>
<evidence type="ECO:0000313" key="3">
    <source>
        <dbReference type="Proteomes" id="UP000054736"/>
    </source>
</evidence>
<proteinExistence type="predicted"/>
<accession>A0A0W0SVI0</accession>
<dbReference type="GO" id="GO:0045732">
    <property type="term" value="P:positive regulation of protein catabolic process"/>
    <property type="evidence" value="ECO:0007669"/>
    <property type="project" value="TreeGrafter"/>
</dbReference>
<dbReference type="OrthoDB" id="9797358at2"/>
<dbReference type="NCBIfam" id="NF008769">
    <property type="entry name" value="PRK11798.2-5"/>
    <property type="match status" value="1"/>
</dbReference>
<feature type="region of interest" description="Disordered" evidence="1">
    <location>
        <begin position="100"/>
        <end position="136"/>
    </location>
</feature>
<comment type="caution">
    <text evidence="2">The sequence shown here is derived from an EMBL/GenBank/DDBJ whole genome shotgun (WGS) entry which is preliminary data.</text>
</comment>
<dbReference type="InterPro" id="IPR036760">
    <property type="entry name" value="SspB-like_sf"/>
</dbReference>
<organism evidence="2 3">
    <name type="scientific">Legionella drozanskii LLAP-1</name>
    <dbReference type="NCBI Taxonomy" id="1212489"/>
    <lineage>
        <taxon>Bacteria</taxon>
        <taxon>Pseudomonadati</taxon>
        <taxon>Pseudomonadota</taxon>
        <taxon>Gammaproteobacteria</taxon>
        <taxon>Legionellales</taxon>
        <taxon>Legionellaceae</taxon>
        <taxon>Legionella</taxon>
    </lineage>
</organism>
<dbReference type="PANTHER" id="PTHR37486:SF1">
    <property type="entry name" value="STRINGENT STARVATION PROTEIN B"/>
    <property type="match status" value="1"/>
</dbReference>
<dbReference type="PANTHER" id="PTHR37486">
    <property type="entry name" value="STRINGENT STARVATION PROTEIN B"/>
    <property type="match status" value="1"/>
</dbReference>
<dbReference type="GO" id="GO:0008233">
    <property type="term" value="F:peptidase activity"/>
    <property type="evidence" value="ECO:0007669"/>
    <property type="project" value="UniProtKB-KW"/>
</dbReference>
<dbReference type="Gene3D" id="2.30.30.220">
    <property type="entry name" value="SspB-like"/>
    <property type="match status" value="1"/>
</dbReference>
<reference evidence="2 3" key="1">
    <citation type="submission" date="2015-11" db="EMBL/GenBank/DDBJ databases">
        <title>Genomic analysis of 38 Legionella species identifies large and diverse effector repertoires.</title>
        <authorList>
            <person name="Burstein D."/>
            <person name="Amaro F."/>
            <person name="Zusman T."/>
            <person name="Lifshitz Z."/>
            <person name="Cohen O."/>
            <person name="Gilbert J.A."/>
            <person name="Pupko T."/>
            <person name="Shuman H.A."/>
            <person name="Segal G."/>
        </authorList>
    </citation>
    <scope>NUCLEOTIDE SEQUENCE [LARGE SCALE GENOMIC DNA]</scope>
    <source>
        <strain evidence="2 3">ATCC 700990</strain>
    </source>
</reference>
<evidence type="ECO:0000256" key="1">
    <source>
        <dbReference type="SAM" id="MobiDB-lite"/>
    </source>
</evidence>
<dbReference type="GO" id="GO:0006508">
    <property type="term" value="P:proteolysis"/>
    <property type="evidence" value="ECO:0007669"/>
    <property type="project" value="UniProtKB-KW"/>
</dbReference>
<dbReference type="Pfam" id="PF04386">
    <property type="entry name" value="SspB"/>
    <property type="match status" value="1"/>
</dbReference>
<dbReference type="AlphaFoldDB" id="A0A0W0SVI0"/>
<dbReference type="STRING" id="1212489.Ldro_1003"/>
<gene>
    <name evidence="2" type="primary">sspB</name>
    <name evidence="2" type="ORF">Ldro_1003</name>
</gene>
<keyword evidence="3" id="KW-1185">Reference proteome</keyword>
<keyword evidence="2" id="KW-0645">Protease</keyword>
<dbReference type="GO" id="GO:0005829">
    <property type="term" value="C:cytosol"/>
    <property type="evidence" value="ECO:0007669"/>
    <property type="project" value="TreeGrafter"/>
</dbReference>
<dbReference type="Proteomes" id="UP000054736">
    <property type="component" value="Unassembled WGS sequence"/>
</dbReference>
<protein>
    <submittedName>
        <fullName evidence="2">ClpXP protease specificity-enhancing factor</fullName>
    </submittedName>
</protein>
<dbReference type="PATRIC" id="fig|1212489.4.peg.1056"/>
<dbReference type="NCBIfam" id="NF008767">
    <property type="entry name" value="PRK11798.2-2"/>
    <property type="match status" value="1"/>
</dbReference>
<evidence type="ECO:0000313" key="2">
    <source>
        <dbReference type="EMBL" id="KTC87384.1"/>
    </source>
</evidence>
<sequence length="136" mass="15194">MTTMTSNKPYLIRAIYDWIVDNDLTPYILVNTDYPDVQVPQEHVNGSRIVLNISPKACRGLHLENDRIVFTARFSGQSVQIFVVPAAVLAIYAKENGRGMEFGEEYGDEPPSPAKPSTTKGRNKPALTLVKKEDKD</sequence>
<dbReference type="SUPFAM" id="SSF101738">
    <property type="entry name" value="SspB-like"/>
    <property type="match status" value="1"/>
</dbReference>